<dbReference type="OrthoDB" id="9775296at2"/>
<dbReference type="RefSeq" id="WP_133362434.1">
    <property type="nucleotide sequence ID" value="NZ_CP037940.1"/>
</dbReference>
<comment type="similarity">
    <text evidence="1 3">Belongs to the short-chain dehydrogenases/reductases (SDR) family.</text>
</comment>
<dbReference type="SUPFAM" id="SSF51735">
    <property type="entry name" value="NAD(P)-binding Rossmann-fold domains"/>
    <property type="match status" value="1"/>
</dbReference>
<dbReference type="PRINTS" id="PR00081">
    <property type="entry name" value="GDHRDH"/>
</dbReference>
<evidence type="ECO:0000256" key="3">
    <source>
        <dbReference type="RuleBase" id="RU000363"/>
    </source>
</evidence>
<evidence type="ECO:0000256" key="2">
    <source>
        <dbReference type="ARBA" id="ARBA00023002"/>
    </source>
</evidence>
<protein>
    <submittedName>
        <fullName evidence="5">SDR family NAD(P)-dependent oxidoreductase</fullName>
    </submittedName>
</protein>
<dbReference type="GO" id="GO:0016491">
    <property type="term" value="F:oxidoreductase activity"/>
    <property type="evidence" value="ECO:0007669"/>
    <property type="project" value="UniProtKB-KW"/>
</dbReference>
<proteinExistence type="inferred from homology"/>
<dbReference type="InterPro" id="IPR002347">
    <property type="entry name" value="SDR_fam"/>
</dbReference>
<evidence type="ECO:0000313" key="5">
    <source>
        <dbReference type="EMBL" id="QBO35354.1"/>
    </source>
</evidence>
<dbReference type="AlphaFoldDB" id="A0A4P6YRS3"/>
<keyword evidence="2" id="KW-0560">Oxidoreductase</keyword>
<dbReference type="EMBL" id="CP037940">
    <property type="protein sequence ID" value="QBO35354.1"/>
    <property type="molecule type" value="Genomic_DNA"/>
</dbReference>
<evidence type="ECO:0000256" key="1">
    <source>
        <dbReference type="ARBA" id="ARBA00006484"/>
    </source>
</evidence>
<evidence type="ECO:0000259" key="4">
    <source>
        <dbReference type="SMART" id="SM00822"/>
    </source>
</evidence>
<dbReference type="KEGG" id="wei:EQG49_02175"/>
<dbReference type="CDD" id="cd05374">
    <property type="entry name" value="17beta-HSD-like_SDR_c"/>
    <property type="match status" value="1"/>
</dbReference>
<dbReference type="Pfam" id="PF00106">
    <property type="entry name" value="adh_short"/>
    <property type="match status" value="1"/>
</dbReference>
<gene>
    <name evidence="5" type="ORF">EQG49_02175</name>
</gene>
<dbReference type="SMART" id="SM00822">
    <property type="entry name" value="PKS_KR"/>
    <property type="match status" value="1"/>
</dbReference>
<evidence type="ECO:0000313" key="6">
    <source>
        <dbReference type="Proteomes" id="UP000292886"/>
    </source>
</evidence>
<dbReference type="NCBIfam" id="NF004826">
    <property type="entry name" value="PRK06182.1"/>
    <property type="match status" value="1"/>
</dbReference>
<sequence length="275" mass="30375">MLAKVILITGASTGIGYATAQRLAKAGHIVYGGARRIEKMNSLKSLNMTPLQLDVTNDESVRNAVKTVIDEQGRIDVLINNAGYGSYGSLEDTDLAEAQRQLDVNLIGVARMMKAVLPFMRQANQGQILNVSSMGGLGYGWMGAWYHASKHGLEALTDTVRLELTEFNIQLSTIEPSATESEWIEIAIDNLNNVAASGTGAYEKQTQRAITMMREGFKDVVPADHVAIDMEKAIKSKNPKHRYPTGRSSRFMKFAMRFISDRMIYKLTYNAYAGK</sequence>
<dbReference type="InterPro" id="IPR036291">
    <property type="entry name" value="NAD(P)-bd_dom_sf"/>
</dbReference>
<dbReference type="PANTHER" id="PTHR44169:SF6">
    <property type="entry name" value="NADPH-DEPENDENT 1-ACYLDIHYDROXYACETONE PHOSPHATE REDUCTASE"/>
    <property type="match status" value="1"/>
</dbReference>
<organism evidence="5 6">
    <name type="scientific">Periweissella cryptocerci</name>
    <dbReference type="NCBI Taxonomy" id="2506420"/>
    <lineage>
        <taxon>Bacteria</taxon>
        <taxon>Bacillati</taxon>
        <taxon>Bacillota</taxon>
        <taxon>Bacilli</taxon>
        <taxon>Lactobacillales</taxon>
        <taxon>Lactobacillaceae</taxon>
        <taxon>Periweissella</taxon>
    </lineage>
</organism>
<name>A0A4P6YRS3_9LACO</name>
<dbReference type="PRINTS" id="PR00080">
    <property type="entry name" value="SDRFAMILY"/>
</dbReference>
<dbReference type="InterPro" id="IPR057326">
    <property type="entry name" value="KR_dom"/>
</dbReference>
<keyword evidence="6" id="KW-1185">Reference proteome</keyword>
<feature type="domain" description="Ketoreductase" evidence="4">
    <location>
        <begin position="4"/>
        <end position="177"/>
    </location>
</feature>
<dbReference type="Proteomes" id="UP000292886">
    <property type="component" value="Chromosome"/>
</dbReference>
<dbReference type="PANTHER" id="PTHR44169">
    <property type="entry name" value="NADPH-DEPENDENT 1-ACYLDIHYDROXYACETONE PHOSPHATE REDUCTASE"/>
    <property type="match status" value="1"/>
</dbReference>
<reference evidence="6" key="1">
    <citation type="submission" date="2019-03" db="EMBL/GenBank/DDBJ databases">
        <title>Weissella sp. 26KH-42 Genome sequencing.</title>
        <authorList>
            <person name="Heo J."/>
            <person name="Kim S.-J."/>
            <person name="Kim J.-S."/>
            <person name="Hong S.-B."/>
            <person name="Kwon S.-W."/>
        </authorList>
    </citation>
    <scope>NUCLEOTIDE SEQUENCE [LARGE SCALE GENOMIC DNA]</scope>
    <source>
        <strain evidence="6">26KH-42</strain>
    </source>
</reference>
<dbReference type="Gene3D" id="3.40.50.720">
    <property type="entry name" value="NAD(P)-binding Rossmann-like Domain"/>
    <property type="match status" value="1"/>
</dbReference>
<accession>A0A4P6YRS3</accession>